<feature type="transmembrane region" description="Helical" evidence="6">
    <location>
        <begin position="182"/>
        <end position="205"/>
    </location>
</feature>
<gene>
    <name evidence="7" type="ORF">HF577_15205</name>
</gene>
<keyword evidence="4 6" id="KW-1133">Transmembrane helix</keyword>
<feature type="transmembrane region" description="Helical" evidence="6">
    <location>
        <begin position="469"/>
        <end position="488"/>
    </location>
</feature>
<keyword evidence="2" id="KW-0813">Transport</keyword>
<dbReference type="PIRSF" id="PIRSF006060">
    <property type="entry name" value="AA_transporter"/>
    <property type="match status" value="1"/>
</dbReference>
<evidence type="ECO:0000313" key="7">
    <source>
        <dbReference type="EMBL" id="NMH78429.1"/>
    </source>
</evidence>
<feature type="transmembrane region" description="Helical" evidence="6">
    <location>
        <begin position="35"/>
        <end position="58"/>
    </location>
</feature>
<protein>
    <submittedName>
        <fullName evidence="7">Amino acid permease</fullName>
    </submittedName>
</protein>
<proteinExistence type="predicted"/>
<keyword evidence="3 6" id="KW-0812">Transmembrane</keyword>
<evidence type="ECO:0000313" key="8">
    <source>
        <dbReference type="Proteomes" id="UP001296706"/>
    </source>
</evidence>
<organism evidence="7 8">
    <name type="scientific">Pseudonocardia xinjiangensis</name>
    <dbReference type="NCBI Taxonomy" id="75289"/>
    <lineage>
        <taxon>Bacteria</taxon>
        <taxon>Bacillati</taxon>
        <taxon>Actinomycetota</taxon>
        <taxon>Actinomycetes</taxon>
        <taxon>Pseudonocardiales</taxon>
        <taxon>Pseudonocardiaceae</taxon>
        <taxon>Pseudonocardia</taxon>
    </lineage>
</organism>
<dbReference type="EMBL" id="JAAXKY010000043">
    <property type="protein sequence ID" value="NMH78429.1"/>
    <property type="molecule type" value="Genomic_DNA"/>
</dbReference>
<evidence type="ECO:0000256" key="1">
    <source>
        <dbReference type="ARBA" id="ARBA00004141"/>
    </source>
</evidence>
<feature type="transmembrane region" description="Helical" evidence="6">
    <location>
        <begin position="225"/>
        <end position="243"/>
    </location>
</feature>
<evidence type="ECO:0000256" key="2">
    <source>
        <dbReference type="ARBA" id="ARBA00022448"/>
    </source>
</evidence>
<feature type="transmembrane region" description="Helical" evidence="6">
    <location>
        <begin position="386"/>
        <end position="412"/>
    </location>
</feature>
<dbReference type="Gene3D" id="1.20.1740.10">
    <property type="entry name" value="Amino acid/polyamine transporter I"/>
    <property type="match status" value="1"/>
</dbReference>
<evidence type="ECO:0000256" key="4">
    <source>
        <dbReference type="ARBA" id="ARBA00022989"/>
    </source>
</evidence>
<feature type="transmembrane region" description="Helical" evidence="6">
    <location>
        <begin position="263"/>
        <end position="286"/>
    </location>
</feature>
<feature type="transmembrane region" description="Helical" evidence="6">
    <location>
        <begin position="314"/>
        <end position="339"/>
    </location>
</feature>
<comment type="caution">
    <text evidence="7">The sequence shown here is derived from an EMBL/GenBank/DDBJ whole genome shotgun (WGS) entry which is preliminary data.</text>
</comment>
<dbReference type="PANTHER" id="PTHR45649:SF26">
    <property type="entry name" value="OS04G0435100 PROTEIN"/>
    <property type="match status" value="1"/>
</dbReference>
<evidence type="ECO:0000256" key="5">
    <source>
        <dbReference type="ARBA" id="ARBA00023136"/>
    </source>
</evidence>
<evidence type="ECO:0000256" key="3">
    <source>
        <dbReference type="ARBA" id="ARBA00022692"/>
    </source>
</evidence>
<dbReference type="RefSeq" id="WP_169396498.1">
    <property type="nucleotide sequence ID" value="NZ_BAAAJH010000044.1"/>
</dbReference>
<keyword evidence="8" id="KW-1185">Reference proteome</keyword>
<feature type="transmembrane region" description="Helical" evidence="6">
    <location>
        <begin position="106"/>
        <end position="137"/>
    </location>
</feature>
<reference evidence="7 8" key="1">
    <citation type="submission" date="2020-04" db="EMBL/GenBank/DDBJ databases">
        <authorList>
            <person name="Klaysubun C."/>
            <person name="Duangmal K."/>
            <person name="Lipun K."/>
        </authorList>
    </citation>
    <scope>NUCLEOTIDE SEQUENCE [LARGE SCALE GENOMIC DNA]</scope>
    <source>
        <strain evidence="7 8">JCM 11839</strain>
    </source>
</reference>
<dbReference type="Pfam" id="PF13520">
    <property type="entry name" value="AA_permease_2"/>
    <property type="match status" value="1"/>
</dbReference>
<feature type="transmembrane region" description="Helical" evidence="6">
    <location>
        <begin position="157"/>
        <end position="175"/>
    </location>
</feature>
<sequence length="504" mass="53490">MTAVAPGTARPDSDDLAALGYSQQLHRGLGPFSSFASGFSFVSILTTVFQLFTIGFGFGGPAYIWTWPIVFVGQFAVCLVFAELAARYPVAGAIYQWSRRVATDPVGWMAGWLMQIGYIISVAAIAIALQAVLPAVWSGFQLVGTDPSPTSPDGARNAIILGSVCIALCVAIASFGVTRMALITRIGVTFEIAGVLLVIVLLFLHAQRGPSVVFETNGVQGDGPYVFPFLASMLMAAYVMYGFDSAAELSEETNDPRRTAPKAITRCMLISGAGGGLLILATLMAAPDIKSPQLSAEGISYVVTAQLGDVLGRIVLAVVAISIFSAALAISASATRVMFSMARDGRLPFSAALSAVSPRTHTPILPGVVVGALSIGVLLINLGQTSVFATVTSVSVVIVYLAYLFVTVPLLWQRLRRNPSHVPDPAYFTLGRWGLPVNVVAVVFGVFMLVNVGWPRQEVFDPDGHSRVLQYAGPLSVVVVVALGLVAYRVMRRQRPVRHEPAEG</sequence>
<evidence type="ECO:0000256" key="6">
    <source>
        <dbReference type="SAM" id="Phobius"/>
    </source>
</evidence>
<comment type="subcellular location">
    <subcellularLocation>
        <location evidence="1">Membrane</location>
        <topology evidence="1">Multi-pass membrane protein</topology>
    </subcellularLocation>
</comment>
<accession>A0ABX1RES8</accession>
<dbReference type="Proteomes" id="UP001296706">
    <property type="component" value="Unassembled WGS sequence"/>
</dbReference>
<feature type="transmembrane region" description="Helical" evidence="6">
    <location>
        <begin position="360"/>
        <end position="380"/>
    </location>
</feature>
<name>A0ABX1RES8_9PSEU</name>
<feature type="transmembrane region" description="Helical" evidence="6">
    <location>
        <begin position="64"/>
        <end position="85"/>
    </location>
</feature>
<dbReference type="PANTHER" id="PTHR45649">
    <property type="entry name" value="AMINO-ACID PERMEASE BAT1"/>
    <property type="match status" value="1"/>
</dbReference>
<keyword evidence="5 6" id="KW-0472">Membrane</keyword>
<dbReference type="InterPro" id="IPR002293">
    <property type="entry name" value="AA/rel_permease1"/>
</dbReference>
<feature type="transmembrane region" description="Helical" evidence="6">
    <location>
        <begin position="433"/>
        <end position="454"/>
    </location>
</feature>